<dbReference type="InterPro" id="IPR003593">
    <property type="entry name" value="AAA+_ATPase"/>
</dbReference>
<evidence type="ECO:0000259" key="4">
    <source>
        <dbReference type="PROSITE" id="PS50901"/>
    </source>
</evidence>
<dbReference type="InterPro" id="IPR002543">
    <property type="entry name" value="FtsK_dom"/>
</dbReference>
<comment type="caution">
    <text evidence="5">The sequence shown here is derived from an EMBL/GenBank/DDBJ whole genome shotgun (WGS) entry which is preliminary data.</text>
</comment>
<name>A0ABS5L7V1_9ACTN</name>
<dbReference type="Gene3D" id="3.40.50.300">
    <property type="entry name" value="P-loop containing nucleotide triphosphate hydrolases"/>
    <property type="match status" value="1"/>
</dbReference>
<keyword evidence="2 3" id="KW-0067">ATP-binding</keyword>
<dbReference type="Pfam" id="PF01580">
    <property type="entry name" value="FtsK_SpoIIIE"/>
    <property type="match status" value="1"/>
</dbReference>
<dbReference type="SUPFAM" id="SSF52540">
    <property type="entry name" value="P-loop containing nucleoside triphosphate hydrolases"/>
    <property type="match status" value="1"/>
</dbReference>
<evidence type="ECO:0000256" key="3">
    <source>
        <dbReference type="PROSITE-ProRule" id="PRU00289"/>
    </source>
</evidence>
<evidence type="ECO:0000256" key="2">
    <source>
        <dbReference type="ARBA" id="ARBA00022840"/>
    </source>
</evidence>
<dbReference type="InterPro" id="IPR050206">
    <property type="entry name" value="FtsK/SpoIIIE/SftA"/>
</dbReference>
<dbReference type="EMBL" id="JAAFYZ010000373">
    <property type="protein sequence ID" value="MBS2554435.1"/>
    <property type="molecule type" value="Genomic_DNA"/>
</dbReference>
<dbReference type="PANTHER" id="PTHR22683:SF41">
    <property type="entry name" value="DNA TRANSLOCASE FTSK"/>
    <property type="match status" value="1"/>
</dbReference>
<feature type="binding site" evidence="3">
    <location>
        <begin position="216"/>
        <end position="223"/>
    </location>
    <ligand>
        <name>ATP</name>
        <dbReference type="ChEBI" id="CHEBI:30616"/>
    </ligand>
</feature>
<gene>
    <name evidence="5" type="ORF">KGQ19_47035</name>
</gene>
<dbReference type="RefSeq" id="WP_212021874.1">
    <property type="nucleotide sequence ID" value="NZ_JAAFYZ010000373.1"/>
</dbReference>
<sequence>MSSKSALSVVALLVVAVLLVAAPMVRERYPRAWWYAVSFPILWVRIRFTWRQLAWECDLAVTRKRAHAMIGGILVKGKELDPVVPRLHVGWPRPFSVTMRARMLPGQTPDEFVDAAEAMSHAWRVHSVRVSSPARGEVEFTISARDPLANITAPGALARRKHHGRPWFGVSVSAELEETPGAADAAKLLRVFVGLLEDGSPWVLDLRLLPHWLITGATQSGKSTLMNAAVVELAPRPVALVGIDLKGGMELGNYTARLSALATDRPAAVRLLGHLVDVVLERTVQCRVAQVRSIWDLPEQIRPVPIVVLVDELAELYLATDPKGKADALACSTNLVRLAQLGATLGVHLLVAGQRVGSDLGPGVTMLRAQLGGRICHRVTDPETVKMTLGDKFPDAVIAAQSIGPLERGVAITTTNEGGWMRARSANIGAEQAQRITTDYAHQRVWLPGLSDFDRPGGKTS</sequence>
<evidence type="ECO:0000256" key="1">
    <source>
        <dbReference type="ARBA" id="ARBA00022741"/>
    </source>
</evidence>
<organism evidence="5 6">
    <name type="scientific">Catenulispora pinistramenti</name>
    <dbReference type="NCBI Taxonomy" id="2705254"/>
    <lineage>
        <taxon>Bacteria</taxon>
        <taxon>Bacillati</taxon>
        <taxon>Actinomycetota</taxon>
        <taxon>Actinomycetes</taxon>
        <taxon>Catenulisporales</taxon>
        <taxon>Catenulisporaceae</taxon>
        <taxon>Catenulispora</taxon>
    </lineage>
</organism>
<proteinExistence type="predicted"/>
<keyword evidence="1 3" id="KW-0547">Nucleotide-binding</keyword>
<dbReference type="InterPro" id="IPR027417">
    <property type="entry name" value="P-loop_NTPase"/>
</dbReference>
<dbReference type="PANTHER" id="PTHR22683">
    <property type="entry name" value="SPORULATION PROTEIN RELATED"/>
    <property type="match status" value="1"/>
</dbReference>
<evidence type="ECO:0000313" key="5">
    <source>
        <dbReference type="EMBL" id="MBS2554435.1"/>
    </source>
</evidence>
<dbReference type="SMART" id="SM00382">
    <property type="entry name" value="AAA"/>
    <property type="match status" value="1"/>
</dbReference>
<evidence type="ECO:0000313" key="6">
    <source>
        <dbReference type="Proteomes" id="UP000730482"/>
    </source>
</evidence>
<protein>
    <recommendedName>
        <fullName evidence="4">FtsK domain-containing protein</fullName>
    </recommendedName>
</protein>
<accession>A0ABS5L7V1</accession>
<dbReference type="PROSITE" id="PS50901">
    <property type="entry name" value="FTSK"/>
    <property type="match status" value="1"/>
</dbReference>
<reference evidence="5 6" key="1">
    <citation type="submission" date="2020-02" db="EMBL/GenBank/DDBJ databases">
        <title>Acidophilic actinobacteria isolated from forest soil.</title>
        <authorList>
            <person name="Golinska P."/>
        </authorList>
    </citation>
    <scope>NUCLEOTIDE SEQUENCE [LARGE SCALE GENOMIC DNA]</scope>
    <source>
        <strain evidence="5 6">NL8</strain>
    </source>
</reference>
<keyword evidence="6" id="KW-1185">Reference proteome</keyword>
<feature type="domain" description="FtsK" evidence="4">
    <location>
        <begin position="199"/>
        <end position="386"/>
    </location>
</feature>
<dbReference type="Proteomes" id="UP000730482">
    <property type="component" value="Unassembled WGS sequence"/>
</dbReference>